<reference evidence="3 4" key="1">
    <citation type="submission" date="2025-05" db="UniProtKB">
        <authorList>
            <consortium name="RefSeq"/>
        </authorList>
    </citation>
    <scope>IDENTIFICATION</scope>
</reference>
<protein>
    <submittedName>
        <fullName evidence="3 4">Uncharacterized protein LOC106809149 isoform X1</fullName>
    </submittedName>
</protein>
<proteinExistence type="predicted"/>
<evidence type="ECO:0000256" key="1">
    <source>
        <dbReference type="SAM" id="MobiDB-lite"/>
    </source>
</evidence>
<sequence length="243" mass="26993">MFEEWHGRMAGVAAALLPFSIPDHTYTLLQDAHAERNWSIPVGLEDMGDIGNELCLGAERTHCRGRCDQPMEIAVEEGEKGGDGGHAAYDEASDHNYSWSAVSDIEMNFTQGAVASPDARSDHSYACGDSIWNSMVVGEDHCYSRSLQAILALPPHRAVAERRHGGAPYLWPDIRLTEHNYSSNQELNRAGMGVAPIVRSRSDHLHVDHNYTHVKTAAVAARAERRCERKPQRKLQGQTAKRR</sequence>
<dbReference type="GeneID" id="106809149"/>
<dbReference type="Proteomes" id="UP000695022">
    <property type="component" value="Unplaced"/>
</dbReference>
<feature type="region of interest" description="Disordered" evidence="1">
    <location>
        <begin position="223"/>
        <end position="243"/>
    </location>
</feature>
<evidence type="ECO:0000313" key="2">
    <source>
        <dbReference type="Proteomes" id="UP000695022"/>
    </source>
</evidence>
<dbReference type="RefSeq" id="XP_014667616.1">
    <property type="nucleotide sequence ID" value="XM_014812130.1"/>
</dbReference>
<name>A0ABM1E5Z4_PRICU</name>
<organism evidence="2 3">
    <name type="scientific">Priapulus caudatus</name>
    <name type="common">Priapulid worm</name>
    <dbReference type="NCBI Taxonomy" id="37621"/>
    <lineage>
        <taxon>Eukaryota</taxon>
        <taxon>Metazoa</taxon>
        <taxon>Ecdysozoa</taxon>
        <taxon>Scalidophora</taxon>
        <taxon>Priapulida</taxon>
        <taxon>Priapulimorpha</taxon>
        <taxon>Priapulimorphida</taxon>
        <taxon>Priapulidae</taxon>
        <taxon>Priapulus</taxon>
    </lineage>
</organism>
<evidence type="ECO:0000313" key="3">
    <source>
        <dbReference type="RefSeq" id="XP_014667615.1"/>
    </source>
</evidence>
<gene>
    <name evidence="3 4" type="primary">LOC106809149</name>
</gene>
<dbReference type="RefSeq" id="XP_014667615.1">
    <property type="nucleotide sequence ID" value="XM_014812129.1"/>
</dbReference>
<keyword evidence="2" id="KW-1185">Reference proteome</keyword>
<evidence type="ECO:0000313" key="4">
    <source>
        <dbReference type="RefSeq" id="XP_014667616.1"/>
    </source>
</evidence>
<accession>A0ABM1E5Z4</accession>